<sequence>MAKYKYGFRGPTEPHPLRRVFFPRTRSEEARDGAFLDRMRMAESGLDSGRGADQRKGPQTALAA</sequence>
<dbReference type="AlphaFoldDB" id="A0A316ZV70"/>
<dbReference type="GeneID" id="90958124"/>
<dbReference type="KEGG" id="ptrr:90958124"/>
<name>A0A316ZV70_9PLEO</name>
<reference evidence="1" key="1">
    <citation type="journal article" date="2018" name="BMC Genomics">
        <title>Comparative genomics of the wheat fungal pathogen Pyrenophora tritici-repentis reveals chromosomal variations and genome plasticity.</title>
        <authorList>
            <person name="Moolhuijzen P."/>
            <person name="See P.T."/>
            <person name="Hane J.K."/>
            <person name="Shi G."/>
            <person name="Liu Z."/>
            <person name="Oliver R.P."/>
            <person name="Moffat C.S."/>
        </authorList>
    </citation>
    <scope>NUCLEOTIDE SEQUENCE [LARGE SCALE GENOMIC DNA]</scope>
    <source>
        <strain evidence="1">M4</strain>
    </source>
</reference>
<dbReference type="RefSeq" id="XP_065960042.1">
    <property type="nucleotide sequence ID" value="XM_066110059.1"/>
</dbReference>
<protein>
    <submittedName>
        <fullName evidence="1">Uncharacterized protein</fullName>
    </submittedName>
</protein>
<accession>A0A316ZV70</accession>
<organism evidence="1 2">
    <name type="scientific">Pyrenophora tritici-repentis</name>
    <dbReference type="NCBI Taxonomy" id="45151"/>
    <lineage>
        <taxon>Eukaryota</taxon>
        <taxon>Fungi</taxon>
        <taxon>Dikarya</taxon>
        <taxon>Ascomycota</taxon>
        <taxon>Pezizomycotina</taxon>
        <taxon>Dothideomycetes</taxon>
        <taxon>Pleosporomycetidae</taxon>
        <taxon>Pleosporales</taxon>
        <taxon>Pleosporineae</taxon>
        <taxon>Pleosporaceae</taxon>
        <taxon>Pyrenophora</taxon>
    </lineage>
</organism>
<proteinExistence type="predicted"/>
<evidence type="ECO:0000313" key="2">
    <source>
        <dbReference type="Proteomes" id="UP000245464"/>
    </source>
</evidence>
<gene>
    <name evidence="1" type="ORF">PtrM4_150500</name>
</gene>
<dbReference type="Proteomes" id="UP000245464">
    <property type="component" value="Chromosome 9"/>
</dbReference>
<comment type="caution">
    <text evidence="1">The sequence shown here is derived from an EMBL/GenBank/DDBJ whole genome shotgun (WGS) entry which is preliminary data.</text>
</comment>
<evidence type="ECO:0000313" key="1">
    <source>
        <dbReference type="EMBL" id="KAF7566730.1"/>
    </source>
</evidence>
<dbReference type="EMBL" id="NQIK02000009">
    <property type="protein sequence ID" value="KAF7566730.1"/>
    <property type="molecule type" value="Genomic_DNA"/>
</dbReference>